<dbReference type="EMBL" id="SLZQ01000004">
    <property type="protein sequence ID" value="TCS37537.1"/>
    <property type="molecule type" value="Genomic_DNA"/>
</dbReference>
<name>A0A4R3HW82_PAULE</name>
<dbReference type="RefSeq" id="WP_132258467.1">
    <property type="nucleotide sequence ID" value="NZ_SLZQ01000004.1"/>
</dbReference>
<gene>
    <name evidence="2" type="ORF">EDC30_104341</name>
</gene>
<evidence type="ECO:0000313" key="3">
    <source>
        <dbReference type="Proteomes" id="UP000295382"/>
    </source>
</evidence>
<comment type="caution">
    <text evidence="2">The sequence shown here is derived from an EMBL/GenBank/DDBJ whole genome shotgun (WGS) entry which is preliminary data.</text>
</comment>
<organism evidence="2 3">
    <name type="scientific">Paucimonas lemoignei</name>
    <name type="common">Pseudomonas lemoignei</name>
    <dbReference type="NCBI Taxonomy" id="29443"/>
    <lineage>
        <taxon>Bacteria</taxon>
        <taxon>Pseudomonadati</taxon>
        <taxon>Pseudomonadota</taxon>
        <taxon>Betaproteobacteria</taxon>
        <taxon>Burkholderiales</taxon>
        <taxon>Burkholderiaceae</taxon>
        <taxon>Paucimonas</taxon>
    </lineage>
</organism>
<dbReference type="CDD" id="cd00038">
    <property type="entry name" value="CAP_ED"/>
    <property type="match status" value="1"/>
</dbReference>
<reference evidence="2 3" key="1">
    <citation type="submission" date="2019-03" db="EMBL/GenBank/DDBJ databases">
        <title>Genomic Encyclopedia of Type Strains, Phase IV (KMG-IV): sequencing the most valuable type-strain genomes for metagenomic binning, comparative biology and taxonomic classification.</title>
        <authorList>
            <person name="Goeker M."/>
        </authorList>
    </citation>
    <scope>NUCLEOTIDE SEQUENCE [LARGE SCALE GENOMIC DNA]</scope>
    <source>
        <strain evidence="2 3">DSM 7445</strain>
    </source>
</reference>
<dbReference type="InterPro" id="IPR000595">
    <property type="entry name" value="cNMP-bd_dom"/>
</dbReference>
<sequence>MKTTETSAIAAQFQAAFPKIAGQLGPQHLGDLLDGASVQEVAPGRTLIRDRMPVDFLYFVLSGEMGAYIEQGGKSLRVGTVHSGEWLGEISVLSGEHLASATIVTDTACVVVKVHHLGFEKLITGNQAVASVLLENFIELMAKRLRATAAQA</sequence>
<dbReference type="PROSITE" id="PS50042">
    <property type="entry name" value="CNMP_BINDING_3"/>
    <property type="match status" value="1"/>
</dbReference>
<protein>
    <submittedName>
        <fullName evidence="2">Cyclic nucleotide-binding protein</fullName>
    </submittedName>
</protein>
<dbReference type="SUPFAM" id="SSF51206">
    <property type="entry name" value="cAMP-binding domain-like"/>
    <property type="match status" value="1"/>
</dbReference>
<evidence type="ECO:0000259" key="1">
    <source>
        <dbReference type="PROSITE" id="PS50042"/>
    </source>
</evidence>
<dbReference type="Proteomes" id="UP000295382">
    <property type="component" value="Unassembled WGS sequence"/>
</dbReference>
<keyword evidence="3" id="KW-1185">Reference proteome</keyword>
<evidence type="ECO:0000313" key="2">
    <source>
        <dbReference type="EMBL" id="TCS37537.1"/>
    </source>
</evidence>
<dbReference type="Pfam" id="PF00027">
    <property type="entry name" value="cNMP_binding"/>
    <property type="match status" value="1"/>
</dbReference>
<proteinExistence type="predicted"/>
<dbReference type="OrthoDB" id="6881322at2"/>
<feature type="domain" description="Cyclic nucleotide-binding" evidence="1">
    <location>
        <begin position="20"/>
        <end position="140"/>
    </location>
</feature>
<dbReference type="InterPro" id="IPR014710">
    <property type="entry name" value="RmlC-like_jellyroll"/>
</dbReference>
<dbReference type="AlphaFoldDB" id="A0A4R3HW82"/>
<dbReference type="Gene3D" id="2.60.120.10">
    <property type="entry name" value="Jelly Rolls"/>
    <property type="match status" value="1"/>
</dbReference>
<dbReference type="InterPro" id="IPR018490">
    <property type="entry name" value="cNMP-bd_dom_sf"/>
</dbReference>
<accession>A0A4R3HW82</accession>
<dbReference type="SMART" id="SM00100">
    <property type="entry name" value="cNMP"/>
    <property type="match status" value="1"/>
</dbReference>